<feature type="compositionally biased region" description="Basic and acidic residues" evidence="1">
    <location>
        <begin position="219"/>
        <end position="242"/>
    </location>
</feature>
<accession>A0AAV7ZVB6</accession>
<reference evidence="2" key="1">
    <citation type="submission" date="2022-08" db="EMBL/GenBank/DDBJ databases">
        <title>Novel sulphate-reducing endosymbionts in the free-living metamonad Anaeramoeba.</title>
        <authorList>
            <person name="Jerlstrom-Hultqvist J."/>
            <person name="Cepicka I."/>
            <person name="Gallot-Lavallee L."/>
            <person name="Salas-Leiva D."/>
            <person name="Curtis B.A."/>
            <person name="Zahonova K."/>
            <person name="Pipaliya S."/>
            <person name="Dacks J."/>
            <person name="Roger A.J."/>
        </authorList>
    </citation>
    <scope>NUCLEOTIDE SEQUENCE</scope>
    <source>
        <strain evidence="2">Busselton2</strain>
    </source>
</reference>
<gene>
    <name evidence="2" type="ORF">M0812_11135</name>
</gene>
<feature type="compositionally biased region" description="Basic residues" evidence="1">
    <location>
        <begin position="204"/>
        <end position="218"/>
    </location>
</feature>
<feature type="region of interest" description="Disordered" evidence="1">
    <location>
        <begin position="204"/>
        <end position="307"/>
    </location>
</feature>
<feature type="compositionally biased region" description="Basic and acidic residues" evidence="1">
    <location>
        <begin position="442"/>
        <end position="451"/>
    </location>
</feature>
<dbReference type="AlphaFoldDB" id="A0AAV7ZVB6"/>
<dbReference type="EMBL" id="JANTQA010000023">
    <property type="protein sequence ID" value="KAJ3445265.1"/>
    <property type="molecule type" value="Genomic_DNA"/>
</dbReference>
<feature type="compositionally biased region" description="Basic and acidic residues" evidence="1">
    <location>
        <begin position="296"/>
        <end position="307"/>
    </location>
</feature>
<feature type="compositionally biased region" description="Basic residues" evidence="1">
    <location>
        <begin position="259"/>
        <end position="295"/>
    </location>
</feature>
<feature type="region of interest" description="Disordered" evidence="1">
    <location>
        <begin position="435"/>
        <end position="456"/>
    </location>
</feature>
<evidence type="ECO:0000256" key="1">
    <source>
        <dbReference type="SAM" id="MobiDB-lite"/>
    </source>
</evidence>
<evidence type="ECO:0000313" key="2">
    <source>
        <dbReference type="EMBL" id="KAJ3445265.1"/>
    </source>
</evidence>
<proteinExistence type="predicted"/>
<evidence type="ECO:0000313" key="3">
    <source>
        <dbReference type="Proteomes" id="UP001146793"/>
    </source>
</evidence>
<protein>
    <submittedName>
        <fullName evidence="2">Traf3-interacting protein</fullName>
    </submittedName>
</protein>
<name>A0AAV7ZVB6_9EUKA</name>
<organism evidence="2 3">
    <name type="scientific">Anaeramoeba flamelloides</name>
    <dbReference type="NCBI Taxonomy" id="1746091"/>
    <lineage>
        <taxon>Eukaryota</taxon>
        <taxon>Metamonada</taxon>
        <taxon>Anaeramoebidae</taxon>
        <taxon>Anaeramoeba</taxon>
    </lineage>
</organism>
<sequence>MHDGDQYYESFFVILYCFNENKLFSIVLLFKLNDPLLRENNHMRKKVNTTIFNWKTLIEPENENQKERKTKLTPKESNKQKQKFLFSMRTNYDLDPLSEVVTPDFFLNNLDPNSTNIPSQMESTMNSIGGSADGTNLEKSLENKFLFLAKNIENDLDRKFNTFISNQLNNNMEPTNSKFVLQKNTQLSLNKQFAVKKEIKKKKIKKYSRKRTKKKIKIKEKEQEKKKEKEKEKEKQEQEHGYKHTKYGHVSYYNDSKDKKRKKKFKLIFKSKKRKTRKKRRRKSSNRTKHHKAKSKEKGNKKNKKEMRATIDKKQLQLKQKPLDQKKIGLGKDLYKLFMGKMWIISGGASLIQLSPYSNKINKKIQSILETTDEEINLISQHLKFLLTNSRRTFTEYILEIFLGFLSLINCREIPATTKKIWRILYEMQNLESSRQSSSEDNTLRTNKDENGYEYNDDYGSDTYNNYGNDVEEGNNNIGFKEKENTEFEKENKKIKEKNKITPNTNGETIKKEKQLNQELETIYEQIFTKELLFYWFEKRFVNGAQILYTKEIKERFYNEHLFHFGKSKFILTCLIITKNLNEIKIVSKNYYQLIDLPFDNNPFNLYSNNRGEKQRIIKDLIVKFGLNSGEYWTLISEDYISKMNFDHNSMFKEFPFYQILNNPQIHRLLENNQINNEQNYIKKRVIANRGVNVFKMSNLDWILKKN</sequence>
<dbReference type="Proteomes" id="UP001146793">
    <property type="component" value="Unassembled WGS sequence"/>
</dbReference>
<comment type="caution">
    <text evidence="2">The sequence shown here is derived from an EMBL/GenBank/DDBJ whole genome shotgun (WGS) entry which is preliminary data.</text>
</comment>